<sequence length="74" mass="8510">MKFQNMCFKYTPRMVNLVAHKIATNSLKKGEEEDGEIGENRDGKDRFLLGTATGRMTEMKDQESTVWAVQIRLD</sequence>
<name>A0ABR0NGZ7_GOSAR</name>
<organism evidence="1 2">
    <name type="scientific">Gossypium arboreum</name>
    <name type="common">Tree cotton</name>
    <name type="synonym">Gossypium nanking</name>
    <dbReference type="NCBI Taxonomy" id="29729"/>
    <lineage>
        <taxon>Eukaryota</taxon>
        <taxon>Viridiplantae</taxon>
        <taxon>Streptophyta</taxon>
        <taxon>Embryophyta</taxon>
        <taxon>Tracheophyta</taxon>
        <taxon>Spermatophyta</taxon>
        <taxon>Magnoliopsida</taxon>
        <taxon>eudicotyledons</taxon>
        <taxon>Gunneridae</taxon>
        <taxon>Pentapetalae</taxon>
        <taxon>rosids</taxon>
        <taxon>malvids</taxon>
        <taxon>Malvales</taxon>
        <taxon>Malvaceae</taxon>
        <taxon>Malvoideae</taxon>
        <taxon>Gossypium</taxon>
    </lineage>
</organism>
<keyword evidence="2" id="KW-1185">Reference proteome</keyword>
<dbReference type="EMBL" id="JARKNE010000010">
    <property type="protein sequence ID" value="KAK5794291.1"/>
    <property type="molecule type" value="Genomic_DNA"/>
</dbReference>
<evidence type="ECO:0000313" key="1">
    <source>
        <dbReference type="EMBL" id="KAK5794291.1"/>
    </source>
</evidence>
<gene>
    <name evidence="1" type="ORF">PVK06_035510</name>
</gene>
<dbReference type="Proteomes" id="UP001358586">
    <property type="component" value="Chromosome 10"/>
</dbReference>
<protein>
    <submittedName>
        <fullName evidence="1">Uncharacterized protein</fullName>
    </submittedName>
</protein>
<accession>A0ABR0NGZ7</accession>
<comment type="caution">
    <text evidence="1">The sequence shown here is derived from an EMBL/GenBank/DDBJ whole genome shotgun (WGS) entry which is preliminary data.</text>
</comment>
<evidence type="ECO:0000313" key="2">
    <source>
        <dbReference type="Proteomes" id="UP001358586"/>
    </source>
</evidence>
<reference evidence="1 2" key="1">
    <citation type="submission" date="2023-03" db="EMBL/GenBank/DDBJ databases">
        <title>WGS of Gossypium arboreum.</title>
        <authorList>
            <person name="Yu D."/>
        </authorList>
    </citation>
    <scope>NUCLEOTIDE SEQUENCE [LARGE SCALE GENOMIC DNA]</scope>
    <source>
        <tissue evidence="1">Leaf</tissue>
    </source>
</reference>
<proteinExistence type="predicted"/>